<keyword evidence="3" id="KW-1185">Reference proteome</keyword>
<dbReference type="Proteomes" id="UP001597102">
    <property type="component" value="Unassembled WGS sequence"/>
</dbReference>
<evidence type="ECO:0000313" key="2">
    <source>
        <dbReference type="EMBL" id="MFD0985901.1"/>
    </source>
</evidence>
<feature type="chain" id="PRO_5046165073" evidence="1">
    <location>
        <begin position="25"/>
        <end position="241"/>
    </location>
</feature>
<name>A0ABW3J739_9HYPH</name>
<comment type="caution">
    <text evidence="2">The sequence shown here is derived from an EMBL/GenBank/DDBJ whole genome shotgun (WGS) entry which is preliminary data.</text>
</comment>
<evidence type="ECO:0000313" key="3">
    <source>
        <dbReference type="Proteomes" id="UP001597102"/>
    </source>
</evidence>
<sequence length="241" mass="25691">MPRKVIAAFLIATATTILTSSAEAAQPSFNCAKANAADEKAICADDKLAQMDQAVAIAYGQLTPAMKKDAKTMMRQSLANRAQCGSDKLCILNNQADQLVMLQDFGADVPMPPWVGRYVLTLFEQSGAKLTKGMPGKVGRCTKSKIASITTRFGEELVEPEDELDSSGSAVTYANGGYQVSYDYIPELAASEIGDEVLICLVSLPEDCPPGDDRGKYYSTTNVRTGGAWSLPDSQHMCGGA</sequence>
<proteinExistence type="predicted"/>
<feature type="signal peptide" evidence="1">
    <location>
        <begin position="1"/>
        <end position="24"/>
    </location>
</feature>
<evidence type="ECO:0000256" key="1">
    <source>
        <dbReference type="SAM" id="SignalP"/>
    </source>
</evidence>
<gene>
    <name evidence="2" type="ORF">ACFQ2F_02185</name>
</gene>
<protein>
    <submittedName>
        <fullName evidence="2">Lysozyme inhibitor LprI family protein</fullName>
    </submittedName>
</protein>
<reference evidence="3" key="1">
    <citation type="journal article" date="2019" name="Int. J. Syst. Evol. Microbiol.">
        <title>The Global Catalogue of Microorganisms (GCM) 10K type strain sequencing project: providing services to taxonomists for standard genome sequencing and annotation.</title>
        <authorList>
            <consortium name="The Broad Institute Genomics Platform"/>
            <consortium name="The Broad Institute Genome Sequencing Center for Infectious Disease"/>
            <person name="Wu L."/>
            <person name="Ma J."/>
        </authorList>
    </citation>
    <scope>NUCLEOTIDE SEQUENCE [LARGE SCALE GENOMIC DNA]</scope>
    <source>
        <strain evidence="3">CCUG 61697</strain>
    </source>
</reference>
<organism evidence="2 3">
    <name type="scientific">Methyloligella solikamskensis</name>
    <dbReference type="NCBI Taxonomy" id="1177756"/>
    <lineage>
        <taxon>Bacteria</taxon>
        <taxon>Pseudomonadati</taxon>
        <taxon>Pseudomonadota</taxon>
        <taxon>Alphaproteobacteria</taxon>
        <taxon>Hyphomicrobiales</taxon>
        <taxon>Hyphomicrobiaceae</taxon>
        <taxon>Methyloligella</taxon>
    </lineage>
</organism>
<dbReference type="RefSeq" id="WP_379085045.1">
    <property type="nucleotide sequence ID" value="NZ_JBHTJO010000001.1"/>
</dbReference>
<keyword evidence="1" id="KW-0732">Signal</keyword>
<accession>A0ABW3J739</accession>
<dbReference type="PANTHER" id="PTHR37549">
    <property type="entry name" value="LIPOPROTEIN LPRI"/>
    <property type="match status" value="1"/>
</dbReference>
<dbReference type="PANTHER" id="PTHR37549:SF1">
    <property type="entry name" value="LIPOPROTEIN LPRI"/>
    <property type="match status" value="1"/>
</dbReference>
<dbReference type="EMBL" id="JBHTJO010000001">
    <property type="protein sequence ID" value="MFD0985901.1"/>
    <property type="molecule type" value="Genomic_DNA"/>
</dbReference>
<dbReference type="InterPro" id="IPR052755">
    <property type="entry name" value="Lysozyme_Inhibitor_LprI"/>
</dbReference>